<feature type="compositionally biased region" description="Low complexity" evidence="2">
    <location>
        <begin position="238"/>
        <end position="249"/>
    </location>
</feature>
<reference evidence="4" key="1">
    <citation type="submission" date="2013-03" db="EMBL/GenBank/DDBJ databases">
        <authorList>
            <person name="Jeffery W."/>
            <person name="Warren W."/>
            <person name="Wilson R.K."/>
        </authorList>
    </citation>
    <scope>NUCLEOTIDE SEQUENCE</scope>
    <source>
        <strain evidence="4">female</strain>
    </source>
</reference>
<proteinExistence type="predicted"/>
<feature type="compositionally biased region" description="Acidic residues" evidence="2">
    <location>
        <begin position="122"/>
        <end position="140"/>
    </location>
</feature>
<dbReference type="FunCoup" id="A0A3B1JWR8">
    <property type="interactions" value="1414"/>
</dbReference>
<reference evidence="3" key="3">
    <citation type="submission" date="2025-08" db="UniProtKB">
        <authorList>
            <consortium name="Ensembl"/>
        </authorList>
    </citation>
    <scope>IDENTIFICATION</scope>
</reference>
<dbReference type="GO" id="GO:0005814">
    <property type="term" value="C:centriole"/>
    <property type="evidence" value="ECO:0007669"/>
    <property type="project" value="InterPro"/>
</dbReference>
<dbReference type="GO" id="GO:0060271">
    <property type="term" value="P:cilium assembly"/>
    <property type="evidence" value="ECO:0007669"/>
    <property type="project" value="InterPro"/>
</dbReference>
<reference evidence="4" key="2">
    <citation type="journal article" date="2014" name="Nat. Commun.">
        <title>The cavefish genome reveals candidate genes for eye loss.</title>
        <authorList>
            <person name="McGaugh S.E."/>
            <person name="Gross J.B."/>
            <person name="Aken B."/>
            <person name="Blin M."/>
            <person name="Borowsky R."/>
            <person name="Chalopin D."/>
            <person name="Hinaux H."/>
            <person name="Jeffery W.R."/>
            <person name="Keene A."/>
            <person name="Ma L."/>
            <person name="Minx P."/>
            <person name="Murphy D."/>
            <person name="O'Quin K.E."/>
            <person name="Retaux S."/>
            <person name="Rohner N."/>
            <person name="Searle S.M."/>
            <person name="Stahl B.A."/>
            <person name="Tabin C."/>
            <person name="Volff J.N."/>
            <person name="Yoshizawa M."/>
            <person name="Warren W.C."/>
        </authorList>
    </citation>
    <scope>NUCLEOTIDE SEQUENCE [LARGE SCALE GENOMIC DNA]</scope>
    <source>
        <strain evidence="4">female</strain>
    </source>
</reference>
<dbReference type="GO" id="GO:0007268">
    <property type="term" value="P:chemical synaptic transmission"/>
    <property type="evidence" value="ECO:0007669"/>
    <property type="project" value="InterPro"/>
</dbReference>
<protein>
    <submittedName>
        <fullName evidence="3">Centrosomal protein 89</fullName>
    </submittedName>
</protein>
<dbReference type="STRING" id="7994.ENSAMXP00000046156"/>
<feature type="coiled-coil region" evidence="1">
    <location>
        <begin position="722"/>
        <end position="756"/>
    </location>
</feature>
<feature type="compositionally biased region" description="Polar residues" evidence="2">
    <location>
        <begin position="185"/>
        <end position="195"/>
    </location>
</feature>
<dbReference type="Ensembl" id="ENSAMXT00000036065.1">
    <property type="protein sequence ID" value="ENSAMXP00000046156.1"/>
    <property type="gene ID" value="ENSAMXG00000020289.2"/>
</dbReference>
<feature type="region of interest" description="Disordered" evidence="2">
    <location>
        <begin position="814"/>
        <end position="862"/>
    </location>
</feature>
<dbReference type="GO" id="GO:0045202">
    <property type="term" value="C:synapse"/>
    <property type="evidence" value="ECO:0007669"/>
    <property type="project" value="GOC"/>
</dbReference>
<dbReference type="PANTHER" id="PTHR36170">
    <property type="entry name" value="CENTROSOMAL PROTEIN OF 89 KDA"/>
    <property type="match status" value="1"/>
</dbReference>
<feature type="compositionally biased region" description="Basic and acidic residues" evidence="2">
    <location>
        <begin position="263"/>
        <end position="273"/>
    </location>
</feature>
<feature type="coiled-coil region" evidence="1">
    <location>
        <begin position="302"/>
        <end position="367"/>
    </location>
</feature>
<sequence length="862" mass="97379">MSKFNFSFRRSERRAFKHIAHGLIPAATIAPRPAVPRTPPPRSPNPSPERPRSALAAAILTSSLMGRTVAIPPARHRSYSESDCSHTDSQAGFEPYASTALYTRDQWPDPVASRPRMPSPQPDDDSYDDDEDDEELEIEENVERNESHVYQTLERQSRGPDVEAVYATPLKKASSHSHLDDDTDNSAFDTVSPLNTEEETEVEEGTTKKQPSPSASPSQARPLSYRGMASPDLKEDLSSQSPNSPTTSTPKRKTSMLKKSPVRVRERDNRSEANEVYRCAVELQQELVQGLRAHTQTLAAEKEVLERKCSEQSQQILQLQQQLTHSPRERNNSTGEISELLSLRQQAQELVDENDGLKMTVHRLNVELSRYQARFRPLTKEESSRNGGLPVKGPAPPWLLDMKYLSPLLMAYEDQLTERDKLLMSCEEEVKKLRACSEEVIQENQRLHTELSKRSSVSNKEWRQLQDQARLVLEENEVLIEQLELQHTKAKETHAKHTQEVCKVSKQLMLLEAEKQGLEAELQTAQKELHTLKVEFQKTSSTLKNSVSLLEHSSTTDKLKRQMEEEERMKSSEIDELQVHVSALQAEKRALLLEKTNLSTDVKHLESELELARQANRKAQRRTDLLKQQIEDSLEKELIAHQYLASVVTLAEKTTHERDQLIHMASCLEKDKQGVLTRIIEGTVRLGKLQEKVKVFKQQARAGVCALGRRLQEQEQDFAGKAASFQREIQHLQAQLRERQDQLHGALQQKRAAESELEVVWEAATRENQHLQSVVMGVSRADGSLSPVTVPPALGCTDLSPAWTLRLLDSLDQADRAPSTAPPPFSSRHNSGLPIPVQHSPVYESDNPSSDESQKNGLDFYS</sequence>
<evidence type="ECO:0000313" key="3">
    <source>
        <dbReference type="Ensembl" id="ENSAMXP00000046156.1"/>
    </source>
</evidence>
<dbReference type="PANTHER" id="PTHR36170:SF1">
    <property type="entry name" value="CENTROSOMAL PROTEIN OF 89 KDA"/>
    <property type="match status" value="1"/>
</dbReference>
<reference evidence="3" key="4">
    <citation type="submission" date="2025-09" db="UniProtKB">
        <authorList>
            <consortium name="Ensembl"/>
        </authorList>
    </citation>
    <scope>IDENTIFICATION</scope>
</reference>
<feature type="coiled-coil region" evidence="1">
    <location>
        <begin position="466"/>
        <end position="636"/>
    </location>
</feature>
<evidence type="ECO:0000256" key="2">
    <source>
        <dbReference type="SAM" id="MobiDB-lite"/>
    </source>
</evidence>
<dbReference type="AlphaFoldDB" id="A0A3B1JWR8"/>
<feature type="compositionally biased region" description="Low complexity" evidence="2">
    <location>
        <begin position="210"/>
        <end position="222"/>
    </location>
</feature>
<dbReference type="InParanoid" id="A0A3B1JWR8"/>
<keyword evidence="1" id="KW-0175">Coiled coil</keyword>
<dbReference type="Bgee" id="ENSAMXG00000020289">
    <property type="expression patterns" value="Expressed in testis and 10 other cell types or tissues"/>
</dbReference>
<dbReference type="GO" id="GO:0097539">
    <property type="term" value="C:ciliary transition fiber"/>
    <property type="evidence" value="ECO:0007669"/>
    <property type="project" value="TreeGrafter"/>
</dbReference>
<dbReference type="Proteomes" id="UP000018467">
    <property type="component" value="Unassembled WGS sequence"/>
</dbReference>
<keyword evidence="4" id="KW-1185">Reference proteome</keyword>
<feature type="compositionally biased region" description="Pro residues" evidence="2">
    <location>
        <begin position="33"/>
        <end position="48"/>
    </location>
</feature>
<accession>A0A3B1JWR8</accession>
<dbReference type="GeneTree" id="ENSGT00940000166619"/>
<feature type="region of interest" description="Disordered" evidence="2">
    <location>
        <begin position="27"/>
        <end position="53"/>
    </location>
</feature>
<name>A0A3B1JWR8_ASTMX</name>
<evidence type="ECO:0000313" key="4">
    <source>
        <dbReference type="Proteomes" id="UP000018467"/>
    </source>
</evidence>
<dbReference type="InterPro" id="IPR033545">
    <property type="entry name" value="CEP89"/>
</dbReference>
<feature type="region of interest" description="Disordered" evidence="2">
    <location>
        <begin position="101"/>
        <end position="273"/>
    </location>
</feature>
<evidence type="ECO:0000256" key="1">
    <source>
        <dbReference type="SAM" id="Coils"/>
    </source>
</evidence>
<feature type="compositionally biased region" description="Basic residues" evidence="2">
    <location>
        <begin position="250"/>
        <end position="262"/>
    </location>
</feature>
<organism evidence="3 4">
    <name type="scientific">Astyanax mexicanus</name>
    <name type="common">Blind cave fish</name>
    <name type="synonym">Astyanax fasciatus mexicanus</name>
    <dbReference type="NCBI Taxonomy" id="7994"/>
    <lineage>
        <taxon>Eukaryota</taxon>
        <taxon>Metazoa</taxon>
        <taxon>Chordata</taxon>
        <taxon>Craniata</taxon>
        <taxon>Vertebrata</taxon>
        <taxon>Euteleostomi</taxon>
        <taxon>Actinopterygii</taxon>
        <taxon>Neopterygii</taxon>
        <taxon>Teleostei</taxon>
        <taxon>Ostariophysi</taxon>
        <taxon>Characiformes</taxon>
        <taxon>Characoidei</taxon>
        <taxon>Acestrorhamphidae</taxon>
        <taxon>Acestrorhamphinae</taxon>
        <taxon>Astyanax</taxon>
    </lineage>
</organism>
<dbReference type="GO" id="GO:0007005">
    <property type="term" value="P:mitochondrion organization"/>
    <property type="evidence" value="ECO:0007669"/>
    <property type="project" value="InterPro"/>
</dbReference>